<proteinExistence type="predicted"/>
<accession>A0A328TPR9</accession>
<keyword evidence="2" id="KW-1185">Reference proteome</keyword>
<dbReference type="Proteomes" id="UP000244334">
    <property type="component" value="Unassembled WGS sequence"/>
</dbReference>
<sequence length="38" mass="4279">MFFIFIDTKLFGPATLDLNVKLGFLYPQSSKKPSLTLS</sequence>
<reference evidence="1" key="1">
    <citation type="submission" date="2018-04" db="EMBL/GenBank/DDBJ databases">
        <title>Genomes of the Obligate Erwinia dacicola and Facultative Enterobacter sp. OLF Endosymbionts of the Olive Fruit fly, Bactrocera oleae.</title>
        <authorList>
            <person name="Estes A.M."/>
            <person name="Hearn D.J."/>
            <person name="Agarwal S."/>
            <person name="Pierson E.A."/>
            <person name="Dunning-Hotopp J.C."/>
        </authorList>
    </citation>
    <scope>NUCLEOTIDE SEQUENCE [LARGE SCALE GENOMIC DNA]</scope>
    <source>
        <strain evidence="1">Oroville</strain>
    </source>
</reference>
<dbReference type="AlphaFoldDB" id="A0A328TPR9"/>
<comment type="caution">
    <text evidence="1">The sequence shown here is derived from an EMBL/GenBank/DDBJ whole genome shotgun (WGS) entry which is preliminary data.</text>
</comment>
<gene>
    <name evidence="1" type="ORF">ACZ87_01677</name>
</gene>
<organism evidence="1 2">
    <name type="scientific">Candidatus Erwinia dacicola</name>
    <dbReference type="NCBI Taxonomy" id="252393"/>
    <lineage>
        <taxon>Bacteria</taxon>
        <taxon>Pseudomonadati</taxon>
        <taxon>Pseudomonadota</taxon>
        <taxon>Gammaproteobacteria</taxon>
        <taxon>Enterobacterales</taxon>
        <taxon>Erwiniaceae</taxon>
        <taxon>Erwinia</taxon>
    </lineage>
</organism>
<dbReference type="EMBL" id="LJAM02000135">
    <property type="protein sequence ID" value="RAP71512.1"/>
    <property type="molecule type" value="Genomic_DNA"/>
</dbReference>
<evidence type="ECO:0000313" key="2">
    <source>
        <dbReference type="Proteomes" id="UP000244334"/>
    </source>
</evidence>
<name>A0A328TPR9_9GAMM</name>
<evidence type="ECO:0000313" key="1">
    <source>
        <dbReference type="EMBL" id="RAP71512.1"/>
    </source>
</evidence>
<protein>
    <submittedName>
        <fullName evidence="1">Uncharacterized protein</fullName>
    </submittedName>
</protein>